<accession>A0A089ZFJ3</accession>
<dbReference type="RefSeq" id="WP_081944555.1">
    <property type="nucleotide sequence ID" value="NZ_CP006933.1"/>
</dbReference>
<dbReference type="Gene3D" id="3.30.230.60">
    <property type="entry name" value="Formaldehyde-activating enzyme"/>
    <property type="match status" value="1"/>
</dbReference>
<evidence type="ECO:0000313" key="12">
    <source>
        <dbReference type="Proteomes" id="UP000062768"/>
    </source>
</evidence>
<dbReference type="EMBL" id="CP006933">
    <property type="protein sequence ID" value="AIS31735.1"/>
    <property type="molecule type" value="Genomic_DNA"/>
</dbReference>
<evidence type="ECO:0000256" key="4">
    <source>
        <dbReference type="ARBA" id="ARBA00061519"/>
    </source>
</evidence>
<proteinExistence type="inferred from homology"/>
<dbReference type="NCBIfam" id="TIGR03126">
    <property type="entry name" value="one_C_fae"/>
    <property type="match status" value="1"/>
</dbReference>
<evidence type="ECO:0000256" key="3">
    <source>
        <dbReference type="ARBA" id="ARBA00056998"/>
    </source>
</evidence>
<evidence type="ECO:0000256" key="6">
    <source>
        <dbReference type="ARBA" id="ARBA00072885"/>
    </source>
</evidence>
<dbReference type="EMBL" id="JADIIL010000005">
    <property type="protein sequence ID" value="MBF4473990.1"/>
    <property type="molecule type" value="Genomic_DNA"/>
</dbReference>
<dbReference type="InterPro" id="IPR020568">
    <property type="entry name" value="Ribosomal_Su5_D2-typ_SF"/>
</dbReference>
<dbReference type="Proteomes" id="UP000062768">
    <property type="component" value="Chromosome I"/>
</dbReference>
<comment type="similarity">
    <text evidence="4">Belongs to the formaldehyde-activating enzyme family.</text>
</comment>
<dbReference type="STRING" id="2162.BRM9_0918"/>
<dbReference type="Pfam" id="PF08714">
    <property type="entry name" value="Fae"/>
    <property type="match status" value="1"/>
</dbReference>
<evidence type="ECO:0000313" key="8">
    <source>
        <dbReference type="EMBL" id="AIS31735.1"/>
    </source>
</evidence>
<dbReference type="InterPro" id="IPR014826">
    <property type="entry name" value="HCHO-activating_enzyme"/>
</dbReference>
<reference evidence="8" key="1">
    <citation type="submission" date="2013-12" db="EMBL/GenBank/DDBJ databases">
        <title>The complete genome sequence of Methanobacterium sp. BRM9.</title>
        <authorList>
            <consortium name="Pastoral Greenhouse Gas Research Consortium"/>
            <person name="Kelly W.J."/>
            <person name="Leahy S.C."/>
            <person name="Perry R."/>
            <person name="Li D."/>
            <person name="Altermann E."/>
            <person name="Lambie S.C."/>
            <person name="Attwood G.T."/>
        </authorList>
    </citation>
    <scope>NUCLEOTIDE SEQUENCE [LARGE SCALE GENOMIC DNA]</scope>
    <source>
        <strain evidence="8">BRM9</strain>
    </source>
</reference>
<keyword evidence="1" id="KW-0456">Lyase</keyword>
<reference evidence="10" key="3">
    <citation type="submission" date="2020-10" db="EMBL/GenBank/DDBJ databases">
        <title>Dehalococcoides mccartyi of a TCE/Cr reducing biochatode.</title>
        <authorList>
            <person name="Matturro B."/>
        </authorList>
    </citation>
    <scope>NUCLEOTIDE SEQUENCE</scope>
    <source>
        <strain evidence="10">Bin2</strain>
    </source>
</reference>
<protein>
    <recommendedName>
        <fullName evidence="6">5,6,7,8-tetrahydromethanopterin hydro-lyase</fullName>
        <ecNumber evidence="5">4.2.1.147</ecNumber>
    </recommendedName>
</protein>
<evidence type="ECO:0000313" key="11">
    <source>
        <dbReference type="Proteomes" id="UP000029661"/>
    </source>
</evidence>
<gene>
    <name evidence="8" type="primary">fae</name>
    <name evidence="8" type="ORF">BRM9_0918</name>
    <name evidence="10" type="ORF">ISP06_00755</name>
    <name evidence="9" type="ORF">MB9_1972</name>
</gene>
<name>A0A089ZFJ3_METFO</name>
<dbReference type="Proteomes" id="UP000029661">
    <property type="component" value="Chromosome"/>
</dbReference>
<evidence type="ECO:0000256" key="2">
    <source>
        <dbReference type="ARBA" id="ARBA00052457"/>
    </source>
</evidence>
<feature type="domain" description="Formaldehyde-activating enzyme" evidence="7">
    <location>
        <begin position="4"/>
        <end position="161"/>
    </location>
</feature>
<dbReference type="InterPro" id="IPR037075">
    <property type="entry name" value="HCHO-activating_enzyme_sf"/>
</dbReference>
<dbReference type="AlphaFoldDB" id="A0A089ZFJ3"/>
<organism evidence="8 11">
    <name type="scientific">Methanobacterium formicicum</name>
    <dbReference type="NCBI Taxonomy" id="2162"/>
    <lineage>
        <taxon>Archaea</taxon>
        <taxon>Methanobacteriati</taxon>
        <taxon>Methanobacteriota</taxon>
        <taxon>Methanomada group</taxon>
        <taxon>Methanobacteria</taxon>
        <taxon>Methanobacteriales</taxon>
        <taxon>Methanobacteriaceae</taxon>
        <taxon>Methanobacterium</taxon>
    </lineage>
</organism>
<dbReference type="FunFam" id="3.30.230.60:FF:000001">
    <property type="entry name" value="5,6,7,8-tetrahydromethanopterin hydro-lyase"/>
    <property type="match status" value="1"/>
</dbReference>
<evidence type="ECO:0000313" key="10">
    <source>
        <dbReference type="EMBL" id="MBF4473990.1"/>
    </source>
</evidence>
<evidence type="ECO:0000256" key="5">
    <source>
        <dbReference type="ARBA" id="ARBA00067042"/>
    </source>
</evidence>
<evidence type="ECO:0000313" key="9">
    <source>
        <dbReference type="EMBL" id="CEL25599.1"/>
    </source>
</evidence>
<dbReference type="GO" id="GO:0016051">
    <property type="term" value="P:carbohydrate biosynthetic process"/>
    <property type="evidence" value="ECO:0007669"/>
    <property type="project" value="InterPro"/>
</dbReference>
<dbReference type="EC" id="4.2.1.147" evidence="5"/>
<dbReference type="KEGG" id="mfc:BRM9_0918"/>
<reference evidence="9" key="2">
    <citation type="submission" date="2014-09" db="EMBL/GenBank/DDBJ databases">
        <authorList>
            <person name="Bishop-Lilly K.A."/>
            <person name="Broomall S.M."/>
            <person name="Chain P.S."/>
            <person name="Chertkov O."/>
            <person name="Coyne S.R."/>
            <person name="Daligault H.E."/>
            <person name="Davenport K.W."/>
            <person name="Erkkila T."/>
            <person name="Frey K.G."/>
            <person name="Gibbons H.S."/>
            <person name="Gu W."/>
            <person name="Jaissle J."/>
            <person name="Johnson S.L."/>
            <person name="Koroleva G.I."/>
            <person name="Ladner J.T."/>
            <person name="Lo C.-C."/>
            <person name="Minogue T.D."/>
            <person name="Munk C."/>
            <person name="Palacios G.F."/>
            <person name="Redden C.L."/>
            <person name="Rosenzweig C.N."/>
            <person name="Scholz M.B."/>
            <person name="Teshima H."/>
            <person name="Xu Y."/>
        </authorList>
    </citation>
    <scope>NUCLEOTIDE SEQUENCE</scope>
    <source>
        <strain evidence="9">Mb9</strain>
    </source>
</reference>
<comment type="function">
    <text evidence="3">Catalyzes the condensation of formaldehyde with tetrahydromethanopterin (H(4)MPT) to 5,10-methylenetetrahydromethanopterin.</text>
</comment>
<dbReference type="OrthoDB" id="68182at2157"/>
<dbReference type="EMBL" id="LN734822">
    <property type="protein sequence ID" value="CEL25599.1"/>
    <property type="molecule type" value="Genomic_DNA"/>
</dbReference>
<evidence type="ECO:0000259" key="7">
    <source>
        <dbReference type="Pfam" id="PF08714"/>
    </source>
</evidence>
<keyword evidence="12" id="KW-1185">Reference proteome</keyword>
<sequence>MYLTGEALVGDGAEVAHIDLLVGDKEGAVGKAFANALVNQVDKHTPLFAVITPNLVAKPITMLVPKVSIKNLEDATLIFGPAQKAVAMAVVDSVEEGIISKSTIEDICIICGVFIHPEAKDADKIYEFNYEATKIAIKRAFNEEPDIDEIIKKKNDTGHPFYK</sequence>
<comment type="catalytic activity">
    <reaction evidence="2">
        <text>5,6,7,8-tetrahydromethanopterin + formaldehyde = 5,10-methylenetetrahydromethanopterin + H2O</text>
        <dbReference type="Rhea" id="RHEA:24678"/>
        <dbReference type="ChEBI" id="CHEBI:15377"/>
        <dbReference type="ChEBI" id="CHEBI:16842"/>
        <dbReference type="ChEBI" id="CHEBI:57818"/>
        <dbReference type="ChEBI" id="CHEBI:58103"/>
        <dbReference type="EC" id="4.2.1.147"/>
    </reaction>
</comment>
<dbReference type="GeneID" id="26740205"/>
<dbReference type="Proteomes" id="UP000606900">
    <property type="component" value="Unassembled WGS sequence"/>
</dbReference>
<dbReference type="GO" id="GO:0016840">
    <property type="term" value="F:carbon-nitrogen lyase activity"/>
    <property type="evidence" value="ECO:0007669"/>
    <property type="project" value="InterPro"/>
</dbReference>
<dbReference type="PATRIC" id="fig|2162.10.peg.2050"/>
<dbReference type="SUPFAM" id="SSF54211">
    <property type="entry name" value="Ribosomal protein S5 domain 2-like"/>
    <property type="match status" value="1"/>
</dbReference>
<evidence type="ECO:0000256" key="1">
    <source>
        <dbReference type="ARBA" id="ARBA00023239"/>
    </source>
</evidence>